<feature type="transmembrane region" description="Helical" evidence="6">
    <location>
        <begin position="14"/>
        <end position="34"/>
    </location>
</feature>
<keyword evidence="9" id="KW-1185">Reference proteome</keyword>
<dbReference type="EMBL" id="JAEAGR010000003">
    <property type="protein sequence ID" value="MBH1940000.1"/>
    <property type="molecule type" value="Genomic_DNA"/>
</dbReference>
<evidence type="ECO:0000256" key="2">
    <source>
        <dbReference type="ARBA" id="ARBA00022475"/>
    </source>
</evidence>
<feature type="transmembrane region" description="Helical" evidence="6">
    <location>
        <begin position="201"/>
        <end position="221"/>
    </location>
</feature>
<name>A0A8J7KVC6_9FIRM</name>
<evidence type="ECO:0000256" key="1">
    <source>
        <dbReference type="ARBA" id="ARBA00004651"/>
    </source>
</evidence>
<evidence type="ECO:0000259" key="7">
    <source>
        <dbReference type="Pfam" id="PF03176"/>
    </source>
</evidence>
<feature type="transmembrane region" description="Helical" evidence="6">
    <location>
        <begin position="648"/>
        <end position="674"/>
    </location>
</feature>
<evidence type="ECO:0000256" key="5">
    <source>
        <dbReference type="ARBA" id="ARBA00023136"/>
    </source>
</evidence>
<evidence type="ECO:0000313" key="9">
    <source>
        <dbReference type="Proteomes" id="UP000623269"/>
    </source>
</evidence>
<comment type="subcellular location">
    <subcellularLocation>
        <location evidence="1">Cell membrane</location>
        <topology evidence="1">Multi-pass membrane protein</topology>
    </subcellularLocation>
</comment>
<proteinExistence type="predicted"/>
<evidence type="ECO:0000256" key="4">
    <source>
        <dbReference type="ARBA" id="ARBA00022989"/>
    </source>
</evidence>
<gene>
    <name evidence="8" type="ORF">I5677_03700</name>
</gene>
<keyword evidence="2" id="KW-1003">Cell membrane</keyword>
<dbReference type="Proteomes" id="UP000623269">
    <property type="component" value="Unassembled WGS sequence"/>
</dbReference>
<dbReference type="Gene3D" id="1.20.1640.10">
    <property type="entry name" value="Multidrug efflux transporter AcrB transmembrane domain"/>
    <property type="match status" value="2"/>
</dbReference>
<dbReference type="GO" id="GO:0005886">
    <property type="term" value="C:plasma membrane"/>
    <property type="evidence" value="ECO:0007669"/>
    <property type="project" value="UniProtKB-SubCell"/>
</dbReference>
<dbReference type="InterPro" id="IPR050545">
    <property type="entry name" value="Mycobact_MmpL"/>
</dbReference>
<feature type="transmembrane region" description="Helical" evidence="6">
    <location>
        <begin position="304"/>
        <end position="326"/>
    </location>
</feature>
<organism evidence="8 9">
    <name type="scientific">Mobilitalea sibirica</name>
    <dbReference type="NCBI Taxonomy" id="1462919"/>
    <lineage>
        <taxon>Bacteria</taxon>
        <taxon>Bacillati</taxon>
        <taxon>Bacillota</taxon>
        <taxon>Clostridia</taxon>
        <taxon>Lachnospirales</taxon>
        <taxon>Lachnospiraceae</taxon>
        <taxon>Mobilitalea</taxon>
    </lineage>
</organism>
<evidence type="ECO:0000313" key="8">
    <source>
        <dbReference type="EMBL" id="MBH1940000.1"/>
    </source>
</evidence>
<feature type="transmembrane region" description="Helical" evidence="6">
    <location>
        <begin position="524"/>
        <end position="553"/>
    </location>
</feature>
<dbReference type="InterPro" id="IPR004869">
    <property type="entry name" value="MMPL_dom"/>
</dbReference>
<dbReference type="PANTHER" id="PTHR33406">
    <property type="entry name" value="MEMBRANE PROTEIN MJ1562-RELATED"/>
    <property type="match status" value="1"/>
</dbReference>
<evidence type="ECO:0000256" key="6">
    <source>
        <dbReference type="SAM" id="Phobius"/>
    </source>
</evidence>
<keyword evidence="5 6" id="KW-0472">Membrane</keyword>
<feature type="domain" description="Membrane transport protein MMPL" evidence="7">
    <location>
        <begin position="124"/>
        <end position="327"/>
    </location>
</feature>
<protein>
    <submittedName>
        <fullName evidence="8">MMPL family transporter</fullName>
    </submittedName>
</protein>
<feature type="transmembrane region" description="Helical" evidence="6">
    <location>
        <begin position="346"/>
        <end position="370"/>
    </location>
</feature>
<dbReference type="Pfam" id="PF03176">
    <property type="entry name" value="MMPL"/>
    <property type="match status" value="2"/>
</dbReference>
<dbReference type="PANTHER" id="PTHR33406:SF13">
    <property type="entry name" value="MEMBRANE PROTEIN YDFJ"/>
    <property type="match status" value="1"/>
</dbReference>
<feature type="transmembrane region" description="Helical" evidence="6">
    <location>
        <begin position="573"/>
        <end position="593"/>
    </location>
</feature>
<comment type="caution">
    <text evidence="8">The sequence shown here is derived from an EMBL/GenBank/DDBJ whole genome shotgun (WGS) entry which is preliminary data.</text>
</comment>
<feature type="transmembrane region" description="Helical" evidence="6">
    <location>
        <begin position="175"/>
        <end position="195"/>
    </location>
</feature>
<keyword evidence="3 6" id="KW-0812">Transmembrane</keyword>
<sequence length="699" mass="77516">MLKRLARIIVNNRIKIMILFGVILGISILLIPMVKVNYNMSKYLPEDMATKRSMLILEQEFGLNGSAQVMVSDVSIPKAKEIKDKIALVEGVKSVTWLDDIVDIRKPLDILEQEVIEEYYRENTALYQVTFDENDHSLRSGAAIDKIREITDQEIAFRGPTVAAKAMRETTSNEIFLIVVFVVPICLLILILATSSWFEPILFLLVIGVSVVINAGTNVIFGEVSFMTQMSSSVLQLAIAMDYSIFLLHRFAEERAEGAAIEDAMRKALYKSFTSISSSSLTTVAGFVALMFMRYKIGMDMGLVLAKGIFLSLISVLLLLPALAILSDKLIEKTHHRSFLPSFQRFGNAVVKMRYFIVGILLIVIIPAFLGQSSNNFLYGEASVALSEGTQAAEEEARIEAMFGRYNPVLLLVPSGEIARESALVTKLNNLDTVKNVQALVTIADTAIAREMLPQKVVEQFETENYSRMILNMNTEVENDEAFKAVDHIKELTRSYYGEDYIMVGSTVSVRDIKSVVDVDYTRVNLISILAVGFILLLTFRSLLLPVILILVIESSIWINMSIPYFMGSNLIFIGYMIVSAVQLGATIDYAILLTDRYLHNRKKLDKKSAVSKAIADSGGSILTSAGILCTAGFIMGRISTISGISELGILIGRGALLSGLLVFILLPQLLLILDNAIHSTTLKETTIKKLFYKNRQEG</sequence>
<dbReference type="AlphaFoldDB" id="A0A8J7KVC6"/>
<accession>A0A8J7KVC6</accession>
<reference evidence="8" key="1">
    <citation type="submission" date="2020-12" db="EMBL/GenBank/DDBJ databases">
        <title>M. sibirica DSM 26468T genome.</title>
        <authorList>
            <person name="Thieme N."/>
            <person name="Rettenmaier R."/>
            <person name="Zverlov V."/>
            <person name="Liebl W."/>
        </authorList>
    </citation>
    <scope>NUCLEOTIDE SEQUENCE</scope>
    <source>
        <strain evidence="8">DSM 26468</strain>
    </source>
</reference>
<dbReference type="RefSeq" id="WP_197660226.1">
    <property type="nucleotide sequence ID" value="NZ_JAEAGR010000003.1"/>
</dbReference>
<evidence type="ECO:0000256" key="3">
    <source>
        <dbReference type="ARBA" id="ARBA00022692"/>
    </source>
</evidence>
<keyword evidence="4 6" id="KW-1133">Transmembrane helix</keyword>
<feature type="domain" description="Membrane transport protein MMPL" evidence="7">
    <location>
        <begin position="467"/>
        <end position="675"/>
    </location>
</feature>
<dbReference type="SUPFAM" id="SSF82866">
    <property type="entry name" value="Multidrug efflux transporter AcrB transmembrane domain"/>
    <property type="match status" value="2"/>
</dbReference>
<feature type="transmembrane region" description="Helical" evidence="6">
    <location>
        <begin position="614"/>
        <end position="636"/>
    </location>
</feature>